<dbReference type="EMBL" id="LXQA010313377">
    <property type="protein sequence ID" value="MCI43138.1"/>
    <property type="molecule type" value="Genomic_DNA"/>
</dbReference>
<protein>
    <submittedName>
        <fullName evidence="1">Uncharacterized protein</fullName>
    </submittedName>
</protein>
<feature type="non-terminal residue" evidence="1">
    <location>
        <position position="47"/>
    </location>
</feature>
<reference evidence="1 2" key="1">
    <citation type="journal article" date="2018" name="Front. Plant Sci.">
        <title>Red Clover (Trifolium pratense) and Zigzag Clover (T. medium) - A Picture of Genomic Similarities and Differences.</title>
        <authorList>
            <person name="Dluhosova J."/>
            <person name="Istvanek J."/>
            <person name="Nedelnik J."/>
            <person name="Repkova J."/>
        </authorList>
    </citation>
    <scope>NUCLEOTIDE SEQUENCE [LARGE SCALE GENOMIC DNA]</scope>
    <source>
        <strain evidence="2">cv. 10/8</strain>
        <tissue evidence="1">Leaf</tissue>
    </source>
</reference>
<proteinExistence type="predicted"/>
<dbReference type="AlphaFoldDB" id="A0A392S2R4"/>
<organism evidence="1 2">
    <name type="scientific">Trifolium medium</name>
    <dbReference type="NCBI Taxonomy" id="97028"/>
    <lineage>
        <taxon>Eukaryota</taxon>
        <taxon>Viridiplantae</taxon>
        <taxon>Streptophyta</taxon>
        <taxon>Embryophyta</taxon>
        <taxon>Tracheophyta</taxon>
        <taxon>Spermatophyta</taxon>
        <taxon>Magnoliopsida</taxon>
        <taxon>eudicotyledons</taxon>
        <taxon>Gunneridae</taxon>
        <taxon>Pentapetalae</taxon>
        <taxon>rosids</taxon>
        <taxon>fabids</taxon>
        <taxon>Fabales</taxon>
        <taxon>Fabaceae</taxon>
        <taxon>Papilionoideae</taxon>
        <taxon>50 kb inversion clade</taxon>
        <taxon>NPAAA clade</taxon>
        <taxon>Hologalegina</taxon>
        <taxon>IRL clade</taxon>
        <taxon>Trifolieae</taxon>
        <taxon>Trifolium</taxon>
    </lineage>
</organism>
<keyword evidence="2" id="KW-1185">Reference proteome</keyword>
<sequence>MRAMAIFSISWYLSSGPCTALLVKYTGFYPSVVSRIRAALTASEEMA</sequence>
<accession>A0A392S2R4</accession>
<evidence type="ECO:0000313" key="2">
    <source>
        <dbReference type="Proteomes" id="UP000265520"/>
    </source>
</evidence>
<dbReference type="Proteomes" id="UP000265520">
    <property type="component" value="Unassembled WGS sequence"/>
</dbReference>
<comment type="caution">
    <text evidence="1">The sequence shown here is derived from an EMBL/GenBank/DDBJ whole genome shotgun (WGS) entry which is preliminary data.</text>
</comment>
<evidence type="ECO:0000313" key="1">
    <source>
        <dbReference type="EMBL" id="MCI43138.1"/>
    </source>
</evidence>
<name>A0A392S2R4_9FABA</name>